<evidence type="ECO:0000313" key="1">
    <source>
        <dbReference type="EMBL" id="CAD8130339.1"/>
    </source>
</evidence>
<evidence type="ECO:0000313" key="2">
    <source>
        <dbReference type="Proteomes" id="UP000692954"/>
    </source>
</evidence>
<proteinExistence type="predicted"/>
<comment type="caution">
    <text evidence="1">The sequence shown here is derived from an EMBL/GenBank/DDBJ whole genome shotgun (WGS) entry which is preliminary data.</text>
</comment>
<name>A0A8S1RU15_9CILI</name>
<dbReference type="Proteomes" id="UP000692954">
    <property type="component" value="Unassembled WGS sequence"/>
</dbReference>
<dbReference type="AlphaFoldDB" id="A0A8S1RU15"/>
<protein>
    <submittedName>
        <fullName evidence="1">Uncharacterized protein</fullName>
    </submittedName>
</protein>
<dbReference type="EMBL" id="CAJJDN010000278">
    <property type="protein sequence ID" value="CAD8130339.1"/>
    <property type="molecule type" value="Genomic_DNA"/>
</dbReference>
<organism evidence="1 2">
    <name type="scientific">Paramecium sonneborni</name>
    <dbReference type="NCBI Taxonomy" id="65129"/>
    <lineage>
        <taxon>Eukaryota</taxon>
        <taxon>Sar</taxon>
        <taxon>Alveolata</taxon>
        <taxon>Ciliophora</taxon>
        <taxon>Intramacronucleata</taxon>
        <taxon>Oligohymenophorea</taxon>
        <taxon>Peniculida</taxon>
        <taxon>Parameciidae</taxon>
        <taxon>Paramecium</taxon>
    </lineage>
</organism>
<gene>
    <name evidence="1" type="ORF">PSON_ATCC_30995.1.T2780010</name>
</gene>
<keyword evidence="2" id="KW-1185">Reference proteome</keyword>
<reference evidence="1" key="1">
    <citation type="submission" date="2021-01" db="EMBL/GenBank/DDBJ databases">
        <authorList>
            <consortium name="Genoscope - CEA"/>
            <person name="William W."/>
        </authorList>
    </citation>
    <scope>NUCLEOTIDE SEQUENCE</scope>
</reference>
<accession>A0A8S1RU15</accession>
<sequence length="311" mass="36490">MGQKLQFFIYIEVFKYKLKLPFPQMDQRMSIIIQDKLNLISQHQKMEIRFIKKMDKYYEQRKIIQDQKMKKQSIIWNNKNIQSSEAIKSNNGITFGRDKILEGVLTILQEKRRVIGSIYVRTIGIKNKYQKQVIIKKVKEQVSGVIIGRIIKYKNSDQSLRGGGAHDENGKEVKIGKWLELSDGSKQGSCLSGKFTNIKNLCIIYQYPPLVVILDMKQRNSYKLKQVDGKSIMKEIKLVVDHMIMKEIKKRLESGQDWMKGLGMRNKSIIMLNTTRRFYDQEGQKKKQENGQSWMKRSKIIIKSFIAEIMI</sequence>